<dbReference type="Pfam" id="PF09803">
    <property type="entry name" value="Pet100"/>
    <property type="match status" value="1"/>
</dbReference>
<evidence type="ECO:0000313" key="12">
    <source>
        <dbReference type="EMBL" id="THW88386.1"/>
    </source>
</evidence>
<dbReference type="Proteomes" id="UP000309076">
    <property type="component" value="Unassembled WGS sequence"/>
</dbReference>
<dbReference type="Proteomes" id="UP000308802">
    <property type="component" value="Unassembled WGS sequence"/>
</dbReference>
<dbReference type="GO" id="GO:0033617">
    <property type="term" value="P:mitochondrial respiratory chain complex IV assembly"/>
    <property type="evidence" value="ECO:0007669"/>
    <property type="project" value="InterPro"/>
</dbReference>
<dbReference type="EMBL" id="QZAM01000007">
    <property type="protein sequence ID" value="THW52614.1"/>
    <property type="molecule type" value="Genomic_DNA"/>
</dbReference>
<evidence type="ECO:0000313" key="11">
    <source>
        <dbReference type="EMBL" id="THW79621.1"/>
    </source>
</evidence>
<evidence type="ECO:0000313" key="17">
    <source>
        <dbReference type="Proteomes" id="UP000308802"/>
    </source>
</evidence>
<evidence type="ECO:0000256" key="5">
    <source>
        <dbReference type="ARBA" id="ARBA00022989"/>
    </source>
</evidence>
<dbReference type="EMBL" id="QZAR01000103">
    <property type="protein sequence ID" value="THW88386.1"/>
    <property type="molecule type" value="Genomic_DNA"/>
</dbReference>
<evidence type="ECO:0000256" key="1">
    <source>
        <dbReference type="ARBA" id="ARBA00004167"/>
    </source>
</evidence>
<evidence type="ECO:0000256" key="8">
    <source>
        <dbReference type="ARBA" id="ARBA00038077"/>
    </source>
</evidence>
<reference evidence="15 16" key="1">
    <citation type="submission" date="2018-10" db="EMBL/GenBank/DDBJ databases">
        <title>Fifty Aureobasidium pullulans genomes reveal a recombining polyextremotolerant generalist.</title>
        <authorList>
            <person name="Gostincar C."/>
            <person name="Turk M."/>
            <person name="Zajc J."/>
            <person name="Gunde-Cimerman N."/>
        </authorList>
    </citation>
    <scope>NUCLEOTIDE SEQUENCE [LARGE SCALE GENOMIC DNA]</scope>
    <source>
        <strain evidence="12 15">EXF-10507</strain>
        <strain evidence="11 17">EXF-10659</strain>
        <strain evidence="10 19">EXF-10796</strain>
        <strain evidence="14 16">EXF-3380</strain>
        <strain evidence="13 18">EXF-9785</strain>
    </source>
</reference>
<comment type="caution">
    <text evidence="10">The sequence shown here is derived from an EMBL/GenBank/DDBJ whole genome shotgun (WGS) entry which is preliminary data.</text>
</comment>
<sequence>MGGPNLEVFKFGMYIMFPIGWMYYFGTNLDERFSVPDFWPKENETHHIPFEKDEIQSELARLRARRLAARQRRFELEGNHSPVDQHVDAQPSAILQTLKNSDDSSVQHDHQSEQPANNSQSQGWFSWLK</sequence>
<proteinExistence type="inferred from homology"/>
<evidence type="ECO:0000313" key="18">
    <source>
        <dbReference type="Proteomes" id="UP000308953"/>
    </source>
</evidence>
<dbReference type="InterPro" id="IPR018625">
    <property type="entry name" value="Pet100"/>
</dbReference>
<evidence type="ECO:0000256" key="9">
    <source>
        <dbReference type="SAM" id="MobiDB-lite"/>
    </source>
</evidence>
<evidence type="ECO:0000256" key="7">
    <source>
        <dbReference type="ARBA" id="ARBA00023136"/>
    </source>
</evidence>
<dbReference type="Proteomes" id="UP000304947">
    <property type="component" value="Unassembled WGS sequence"/>
</dbReference>
<evidence type="ECO:0000256" key="4">
    <source>
        <dbReference type="ARBA" id="ARBA00022946"/>
    </source>
</evidence>
<dbReference type="Proteomes" id="UP000308953">
    <property type="component" value="Unassembled WGS sequence"/>
</dbReference>
<evidence type="ECO:0000313" key="14">
    <source>
        <dbReference type="EMBL" id="TIA58013.1"/>
    </source>
</evidence>
<dbReference type="GO" id="GO:0051082">
    <property type="term" value="F:unfolded protein binding"/>
    <property type="evidence" value="ECO:0007669"/>
    <property type="project" value="TreeGrafter"/>
</dbReference>
<evidence type="ECO:0000313" key="15">
    <source>
        <dbReference type="Proteomes" id="UP000304928"/>
    </source>
</evidence>
<keyword evidence="7" id="KW-0472">Membrane</keyword>
<keyword evidence="6" id="KW-0496">Mitochondrion</keyword>
<dbReference type="EMBL" id="QZAO01000015">
    <property type="protein sequence ID" value="THW79621.1"/>
    <property type="molecule type" value="Genomic_DNA"/>
</dbReference>
<comment type="similarity">
    <text evidence="8">Belongs to the PET100 family.</text>
</comment>
<dbReference type="Proteomes" id="UP000304928">
    <property type="component" value="Unassembled WGS sequence"/>
</dbReference>
<dbReference type="AlphaFoldDB" id="A0A4S8T8U8"/>
<evidence type="ECO:0000256" key="3">
    <source>
        <dbReference type="ARBA" id="ARBA00022692"/>
    </source>
</evidence>
<evidence type="ECO:0000313" key="10">
    <source>
        <dbReference type="EMBL" id="THW52614.1"/>
    </source>
</evidence>
<keyword evidence="4" id="KW-0809">Transit peptide</keyword>
<dbReference type="PANTHER" id="PTHR33968:SF1">
    <property type="entry name" value="PROTEIN PET100 HOMOLOG, MITOCHONDRIAL"/>
    <property type="match status" value="1"/>
</dbReference>
<evidence type="ECO:0000313" key="16">
    <source>
        <dbReference type="Proteomes" id="UP000304947"/>
    </source>
</evidence>
<keyword evidence="5" id="KW-1133">Transmembrane helix</keyword>
<organism evidence="10 19">
    <name type="scientific">Aureobasidium pullulans</name>
    <name type="common">Black yeast</name>
    <name type="synonym">Pullularia pullulans</name>
    <dbReference type="NCBI Taxonomy" id="5580"/>
    <lineage>
        <taxon>Eukaryota</taxon>
        <taxon>Fungi</taxon>
        <taxon>Dikarya</taxon>
        <taxon>Ascomycota</taxon>
        <taxon>Pezizomycotina</taxon>
        <taxon>Dothideomycetes</taxon>
        <taxon>Dothideomycetidae</taxon>
        <taxon>Dothideales</taxon>
        <taxon>Saccotheciaceae</taxon>
        <taxon>Aureobasidium</taxon>
    </lineage>
</organism>
<evidence type="ECO:0000313" key="19">
    <source>
        <dbReference type="Proteomes" id="UP000309076"/>
    </source>
</evidence>
<keyword evidence="3" id="KW-0812">Transmembrane</keyword>
<evidence type="ECO:0000256" key="2">
    <source>
        <dbReference type="ARBA" id="ARBA00004325"/>
    </source>
</evidence>
<gene>
    <name evidence="14" type="ORF">D6C83_03692</name>
    <name evidence="13" type="ORF">D6D10_04723</name>
    <name evidence="12" type="ORF">D6D15_06019</name>
    <name evidence="11" type="ORF">D6D19_01034</name>
    <name evidence="10" type="ORF">D6D21_00866</name>
</gene>
<accession>A0A4S8T8U8</accession>
<dbReference type="PANTHER" id="PTHR33968">
    <property type="entry name" value="PROTEIN PET100 HOMOLOG, MITOCHONDRIAL"/>
    <property type="match status" value="1"/>
</dbReference>
<evidence type="ECO:0000256" key="6">
    <source>
        <dbReference type="ARBA" id="ARBA00023128"/>
    </source>
</evidence>
<dbReference type="EMBL" id="QZAV01000087">
    <property type="protein sequence ID" value="THX38861.1"/>
    <property type="molecule type" value="Genomic_DNA"/>
</dbReference>
<feature type="compositionally biased region" description="Polar residues" evidence="9">
    <location>
        <begin position="113"/>
        <end position="129"/>
    </location>
</feature>
<dbReference type="EMBL" id="QZBU01000958">
    <property type="protein sequence ID" value="TIA58013.1"/>
    <property type="molecule type" value="Genomic_DNA"/>
</dbReference>
<protein>
    <recommendedName>
        <fullName evidence="20">Mitochondrial cytochrome c oxidase assembly factor</fullName>
    </recommendedName>
</protein>
<feature type="compositionally biased region" description="Basic and acidic residues" evidence="9">
    <location>
        <begin position="100"/>
        <end position="112"/>
    </location>
</feature>
<evidence type="ECO:0000313" key="13">
    <source>
        <dbReference type="EMBL" id="THX38861.1"/>
    </source>
</evidence>
<dbReference type="GO" id="GO:0005743">
    <property type="term" value="C:mitochondrial inner membrane"/>
    <property type="evidence" value="ECO:0007669"/>
    <property type="project" value="TreeGrafter"/>
</dbReference>
<comment type="subcellular location">
    <subcellularLocation>
        <location evidence="1">Membrane</location>
        <topology evidence="1">Single-pass membrane protein</topology>
    </subcellularLocation>
    <subcellularLocation>
        <location evidence="2">Mitochondrion membrane</location>
    </subcellularLocation>
</comment>
<feature type="compositionally biased region" description="Basic and acidic residues" evidence="9">
    <location>
        <begin position="76"/>
        <end position="87"/>
    </location>
</feature>
<name>A0A4S8T8U8_AURPU</name>
<feature type="region of interest" description="Disordered" evidence="9">
    <location>
        <begin position="76"/>
        <end position="129"/>
    </location>
</feature>
<evidence type="ECO:0008006" key="20">
    <source>
        <dbReference type="Google" id="ProtNLM"/>
    </source>
</evidence>